<reference evidence="8 9" key="1">
    <citation type="journal article" date="2020" name="bioRxiv">
        <title>Metabolic contributions of an alphaproteobacterial endosymbiont in the apicomplexan Cardiosporidium cionae.</title>
        <authorList>
            <person name="Hunter E.S."/>
            <person name="Paight C.J."/>
            <person name="Lane C.E."/>
        </authorList>
    </citation>
    <scope>NUCLEOTIDE SEQUENCE [LARGE SCALE GENOMIC DNA]</scope>
    <source>
        <strain evidence="8">ESH_2018</strain>
    </source>
</reference>
<evidence type="ECO:0008006" key="10">
    <source>
        <dbReference type="Google" id="ProtNLM"/>
    </source>
</evidence>
<keyword evidence="3 7" id="KW-0812">Transmembrane</keyword>
<feature type="compositionally biased region" description="Polar residues" evidence="6">
    <location>
        <begin position="1"/>
        <end position="11"/>
    </location>
</feature>
<sequence length="241" mass="26396">MLRMQPSSQDGNDGRITAPFARGVVPPRLSSPFDDAQGNASTGLASQPFKKPSFMQQDEKLRTNWYNAPSSSKIASNATNSLTNIAASVDGDLDEPPLLEELGIYPEYILARMKAVLFFYRLEHDFLRQCDMCGPLCIAIALGFCHLLSGKPSFGYIYGLGIVGCFSTYILLNLMGQTESIDLYRTMSILGYGLLPIVGLAIISIFFSLRSIIGAILSILCILWCTATASRFFETVRPSHG</sequence>
<dbReference type="InterPro" id="IPR045231">
    <property type="entry name" value="Yip1/4-like"/>
</dbReference>
<dbReference type="EMBL" id="JADAQX010000483">
    <property type="protein sequence ID" value="KAF8820094.1"/>
    <property type="molecule type" value="Genomic_DNA"/>
</dbReference>
<dbReference type="PANTHER" id="PTHR21236:SF2">
    <property type="entry name" value="PROTEIN YIPF"/>
    <property type="match status" value="1"/>
</dbReference>
<feature type="non-terminal residue" evidence="8">
    <location>
        <position position="241"/>
    </location>
</feature>
<feature type="transmembrane region" description="Helical" evidence="7">
    <location>
        <begin position="187"/>
        <end position="206"/>
    </location>
</feature>
<dbReference type="Proteomes" id="UP000823046">
    <property type="component" value="Unassembled WGS sequence"/>
</dbReference>
<evidence type="ECO:0000256" key="2">
    <source>
        <dbReference type="ARBA" id="ARBA00010596"/>
    </source>
</evidence>
<proteinExistence type="inferred from homology"/>
<comment type="subcellular location">
    <subcellularLocation>
        <location evidence="1">Membrane</location>
        <topology evidence="1">Multi-pass membrane protein</topology>
    </subcellularLocation>
</comment>
<accession>A0ABQ7J831</accession>
<evidence type="ECO:0000256" key="1">
    <source>
        <dbReference type="ARBA" id="ARBA00004141"/>
    </source>
</evidence>
<keyword evidence="9" id="KW-1185">Reference proteome</keyword>
<evidence type="ECO:0000313" key="8">
    <source>
        <dbReference type="EMBL" id="KAF8820094.1"/>
    </source>
</evidence>
<evidence type="ECO:0000256" key="4">
    <source>
        <dbReference type="ARBA" id="ARBA00022989"/>
    </source>
</evidence>
<protein>
    <recommendedName>
        <fullName evidence="10">Protein YIP</fullName>
    </recommendedName>
</protein>
<evidence type="ECO:0000256" key="5">
    <source>
        <dbReference type="ARBA" id="ARBA00023136"/>
    </source>
</evidence>
<organism evidence="8 9">
    <name type="scientific">Cardiosporidium cionae</name>
    <dbReference type="NCBI Taxonomy" id="476202"/>
    <lineage>
        <taxon>Eukaryota</taxon>
        <taxon>Sar</taxon>
        <taxon>Alveolata</taxon>
        <taxon>Apicomplexa</taxon>
        <taxon>Aconoidasida</taxon>
        <taxon>Nephromycida</taxon>
        <taxon>Cardiosporidium</taxon>
    </lineage>
</organism>
<comment type="similarity">
    <text evidence="2">Belongs to the YIP1 family.</text>
</comment>
<feature type="region of interest" description="Disordered" evidence="6">
    <location>
        <begin position="1"/>
        <end position="20"/>
    </location>
</feature>
<keyword evidence="4 7" id="KW-1133">Transmembrane helix</keyword>
<keyword evidence="5 7" id="KW-0472">Membrane</keyword>
<comment type="caution">
    <text evidence="8">The sequence shown here is derived from an EMBL/GenBank/DDBJ whole genome shotgun (WGS) entry which is preliminary data.</text>
</comment>
<gene>
    <name evidence="8" type="ORF">IE077_003584</name>
</gene>
<evidence type="ECO:0000313" key="9">
    <source>
        <dbReference type="Proteomes" id="UP000823046"/>
    </source>
</evidence>
<evidence type="ECO:0000256" key="6">
    <source>
        <dbReference type="SAM" id="MobiDB-lite"/>
    </source>
</evidence>
<dbReference type="PANTHER" id="PTHR21236">
    <property type="entry name" value="GOLGI MEMBRANE PROTEIN YIP1"/>
    <property type="match status" value="1"/>
</dbReference>
<name>A0ABQ7J831_9APIC</name>
<feature type="region of interest" description="Disordered" evidence="6">
    <location>
        <begin position="27"/>
        <end position="49"/>
    </location>
</feature>
<feature type="transmembrane region" description="Helical" evidence="7">
    <location>
        <begin position="212"/>
        <end position="233"/>
    </location>
</feature>
<evidence type="ECO:0000256" key="7">
    <source>
        <dbReference type="SAM" id="Phobius"/>
    </source>
</evidence>
<feature type="transmembrane region" description="Helical" evidence="7">
    <location>
        <begin position="155"/>
        <end position="175"/>
    </location>
</feature>
<evidence type="ECO:0000256" key="3">
    <source>
        <dbReference type="ARBA" id="ARBA00022692"/>
    </source>
</evidence>